<evidence type="ECO:0000256" key="4">
    <source>
        <dbReference type="ARBA" id="ARBA00022833"/>
    </source>
</evidence>
<dbReference type="CDD" id="cd08297">
    <property type="entry name" value="CAD3"/>
    <property type="match status" value="1"/>
</dbReference>
<evidence type="ECO:0000313" key="10">
    <source>
        <dbReference type="Proteomes" id="UP001216150"/>
    </source>
</evidence>
<feature type="domain" description="Enoyl reductase (ER)" evidence="8">
    <location>
        <begin position="58"/>
        <end position="389"/>
    </location>
</feature>
<dbReference type="SUPFAM" id="SSF51735">
    <property type="entry name" value="NAD(P)-binding Rossmann-fold domains"/>
    <property type="match status" value="1"/>
</dbReference>
<keyword evidence="3 7" id="KW-0479">Metal-binding</keyword>
<gene>
    <name evidence="9" type="ORF">N7450_010271</name>
</gene>
<keyword evidence="5" id="KW-0560">Oxidoreductase</keyword>
<comment type="caution">
    <text evidence="9">The sequence shown here is derived from an EMBL/GenBank/DDBJ whole genome shotgun (WGS) entry which is preliminary data.</text>
</comment>
<dbReference type="InterPro" id="IPR036291">
    <property type="entry name" value="NAD(P)-bd_dom_sf"/>
</dbReference>
<dbReference type="PANTHER" id="PTHR42940">
    <property type="entry name" value="ALCOHOL DEHYDROGENASE 1-RELATED"/>
    <property type="match status" value="1"/>
</dbReference>
<reference evidence="9 10" key="1">
    <citation type="journal article" date="2023" name="IMA Fungus">
        <title>Comparative genomic study of the Penicillium genus elucidates a diverse pangenome and 15 lateral gene transfer events.</title>
        <authorList>
            <person name="Petersen C."/>
            <person name="Sorensen T."/>
            <person name="Nielsen M.R."/>
            <person name="Sondergaard T.E."/>
            <person name="Sorensen J.L."/>
            <person name="Fitzpatrick D.A."/>
            <person name="Frisvad J.C."/>
            <person name="Nielsen K.L."/>
        </authorList>
    </citation>
    <scope>NUCLEOTIDE SEQUENCE [LARGE SCALE GENOMIC DNA]</scope>
    <source>
        <strain evidence="9 10">IBT 29057</strain>
    </source>
</reference>
<dbReference type="Gene3D" id="3.40.50.720">
    <property type="entry name" value="NAD(P)-binding Rossmann-like Domain"/>
    <property type="match status" value="1"/>
</dbReference>
<accession>A0AAD6DCV2</accession>
<dbReference type="InterPro" id="IPR013154">
    <property type="entry name" value="ADH-like_N"/>
</dbReference>
<dbReference type="InterPro" id="IPR013149">
    <property type="entry name" value="ADH-like_C"/>
</dbReference>
<dbReference type="SUPFAM" id="SSF50129">
    <property type="entry name" value="GroES-like"/>
    <property type="match status" value="1"/>
</dbReference>
<keyword evidence="10" id="KW-1185">Reference proteome</keyword>
<sequence>MKFGSPSRSSIFPEILIPNSSTTRVLITFLILQVRLDIIEMPADVPHTQKAFVVQDPGENYTIVLQDNIPVSEPGPGEILIKLECTGLWYHSEVRAVLGWGVYNPIIGHEGVGTVTKVGQGVNNTSLGQRVGLKWLYNACTECSICQRGLAHHCPKQLNTSRNVPGTLQQYAIADARFVTPIPEALKSEIAAPLLCAGLTMSGALAHLDSVLQPGDWVVISGSGGGLGHVGVQIASRIKNYRVISIDSGDEKKEISLLSGAEKFIDFKTDDVPARVMELTGEGAHATIVVPGTKEAFAMAPAVVRNLGTIVNVGLPRNDIEIPISATVCAARGITIQGSSIGTEEQMVELLQYASQGIITPFIEVFEFSKVPELIHGLVHDEIKGRAVVTLPQNL</sequence>
<dbReference type="InterPro" id="IPR020843">
    <property type="entry name" value="ER"/>
</dbReference>
<dbReference type="InterPro" id="IPR002328">
    <property type="entry name" value="ADH_Zn_CS"/>
</dbReference>
<protein>
    <recommendedName>
        <fullName evidence="8">Enoyl reductase (ER) domain-containing protein</fullName>
    </recommendedName>
</protein>
<dbReference type="AlphaFoldDB" id="A0AAD6DCV2"/>
<dbReference type="EMBL" id="JAQJAC010000009">
    <property type="protein sequence ID" value="KAJ5573287.1"/>
    <property type="molecule type" value="Genomic_DNA"/>
</dbReference>
<comment type="similarity">
    <text evidence="2 7">Belongs to the zinc-containing alcohol dehydrogenase family.</text>
</comment>
<evidence type="ECO:0000256" key="3">
    <source>
        <dbReference type="ARBA" id="ARBA00022723"/>
    </source>
</evidence>
<evidence type="ECO:0000256" key="2">
    <source>
        <dbReference type="ARBA" id="ARBA00008072"/>
    </source>
</evidence>
<evidence type="ECO:0000259" key="8">
    <source>
        <dbReference type="SMART" id="SM00829"/>
    </source>
</evidence>
<dbReference type="GO" id="GO:0004022">
    <property type="term" value="F:alcohol dehydrogenase (NAD+) activity"/>
    <property type="evidence" value="ECO:0007669"/>
    <property type="project" value="TreeGrafter"/>
</dbReference>
<dbReference type="GO" id="GO:0008270">
    <property type="term" value="F:zinc ion binding"/>
    <property type="evidence" value="ECO:0007669"/>
    <property type="project" value="InterPro"/>
</dbReference>
<dbReference type="PROSITE" id="PS00059">
    <property type="entry name" value="ADH_ZINC"/>
    <property type="match status" value="1"/>
</dbReference>
<evidence type="ECO:0000256" key="5">
    <source>
        <dbReference type="ARBA" id="ARBA00023002"/>
    </source>
</evidence>
<organism evidence="9 10">
    <name type="scientific">Penicillium hetheringtonii</name>
    <dbReference type="NCBI Taxonomy" id="911720"/>
    <lineage>
        <taxon>Eukaryota</taxon>
        <taxon>Fungi</taxon>
        <taxon>Dikarya</taxon>
        <taxon>Ascomycota</taxon>
        <taxon>Pezizomycotina</taxon>
        <taxon>Eurotiomycetes</taxon>
        <taxon>Eurotiomycetidae</taxon>
        <taxon>Eurotiales</taxon>
        <taxon>Aspergillaceae</taxon>
        <taxon>Penicillium</taxon>
    </lineage>
</organism>
<evidence type="ECO:0000313" key="9">
    <source>
        <dbReference type="EMBL" id="KAJ5573287.1"/>
    </source>
</evidence>
<dbReference type="Pfam" id="PF08240">
    <property type="entry name" value="ADH_N"/>
    <property type="match status" value="1"/>
</dbReference>
<dbReference type="FunFam" id="3.40.50.720:FF:000039">
    <property type="entry name" value="Alcohol dehydrogenase AdhP"/>
    <property type="match status" value="1"/>
</dbReference>
<comment type="cofactor">
    <cofactor evidence="1 7">
        <name>Zn(2+)</name>
        <dbReference type="ChEBI" id="CHEBI:29105"/>
    </cofactor>
</comment>
<evidence type="ECO:0000256" key="7">
    <source>
        <dbReference type="RuleBase" id="RU361277"/>
    </source>
</evidence>
<name>A0AAD6DCV2_9EURO</name>
<dbReference type="InterPro" id="IPR011032">
    <property type="entry name" value="GroES-like_sf"/>
</dbReference>
<evidence type="ECO:0000256" key="1">
    <source>
        <dbReference type="ARBA" id="ARBA00001947"/>
    </source>
</evidence>
<dbReference type="SMART" id="SM00829">
    <property type="entry name" value="PKS_ER"/>
    <property type="match status" value="1"/>
</dbReference>
<dbReference type="GO" id="GO:0005737">
    <property type="term" value="C:cytoplasm"/>
    <property type="evidence" value="ECO:0007669"/>
    <property type="project" value="TreeGrafter"/>
</dbReference>
<keyword evidence="4 7" id="KW-0862">Zinc</keyword>
<dbReference type="Pfam" id="PF00107">
    <property type="entry name" value="ADH_zinc_N"/>
    <property type="match status" value="1"/>
</dbReference>
<dbReference type="Gene3D" id="3.90.180.10">
    <property type="entry name" value="Medium-chain alcohol dehydrogenases, catalytic domain"/>
    <property type="match status" value="1"/>
</dbReference>
<dbReference type="Proteomes" id="UP001216150">
    <property type="component" value="Unassembled WGS sequence"/>
</dbReference>
<dbReference type="PANTHER" id="PTHR42940:SF2">
    <property type="entry name" value="DEHYDROGENASE FAMILY OXIDOREDUCTASE, PUTATIVE (JCVI)-RELATED"/>
    <property type="match status" value="1"/>
</dbReference>
<proteinExistence type="inferred from homology"/>
<evidence type="ECO:0000256" key="6">
    <source>
        <dbReference type="ARBA" id="ARBA00023027"/>
    </source>
</evidence>
<keyword evidence="6" id="KW-0520">NAD</keyword>